<organism evidence="1 2">
    <name type="scientific">Balaenoptera acutorostrata</name>
    <name type="common">Common minke whale</name>
    <name type="synonym">Balaena rostrata</name>
    <dbReference type="NCBI Taxonomy" id="9767"/>
    <lineage>
        <taxon>Eukaryota</taxon>
        <taxon>Metazoa</taxon>
        <taxon>Chordata</taxon>
        <taxon>Craniata</taxon>
        <taxon>Vertebrata</taxon>
        <taxon>Euteleostomi</taxon>
        <taxon>Mammalia</taxon>
        <taxon>Eutheria</taxon>
        <taxon>Laurasiatheria</taxon>
        <taxon>Artiodactyla</taxon>
        <taxon>Whippomorpha</taxon>
        <taxon>Cetacea</taxon>
        <taxon>Mysticeti</taxon>
        <taxon>Balaenopteridae</taxon>
        <taxon>Balaenoptera</taxon>
    </lineage>
</organism>
<sequence length="251" mass="27181">MVVGGTHVRVDTGKNWLILAFSLCERERNNQCVSGAKGFWPTPRNLATCALGGTASHLEPLILRELVLDSESCRPPRSHIIWLDFMVLLTWGTSYPPPPEEKNFLLIKALFLLVASSQSWWMFLGCVSFTVISSGPPGAPVGLIAASSAQTGKLRLAGAASRWAVPRQELESPSFWALPESSRPSSHRVGLQPFHTALRAVSCPPVSFPSRPLLCASRSEPAGTRAARPGSSPSHGRCFLVSIPLLCFDKP</sequence>
<evidence type="ECO:0000313" key="1">
    <source>
        <dbReference type="Proteomes" id="UP001652580"/>
    </source>
</evidence>
<name>A0ABM3TW41_BALAC</name>
<dbReference type="Proteomes" id="UP001652580">
    <property type="component" value="Chromosome 7"/>
</dbReference>
<evidence type="ECO:0000313" key="2">
    <source>
        <dbReference type="RefSeq" id="XP_057406314.1"/>
    </source>
</evidence>
<reference evidence="2" key="1">
    <citation type="submission" date="2025-08" db="UniProtKB">
        <authorList>
            <consortium name="RefSeq"/>
        </authorList>
    </citation>
    <scope>IDENTIFICATION</scope>
</reference>
<protein>
    <submittedName>
        <fullName evidence="2">Uncharacterized protein LOC130708611</fullName>
    </submittedName>
</protein>
<keyword evidence="1" id="KW-1185">Reference proteome</keyword>
<dbReference type="GeneID" id="130708611"/>
<dbReference type="RefSeq" id="XP_057406314.1">
    <property type="nucleotide sequence ID" value="XM_057550331.1"/>
</dbReference>
<gene>
    <name evidence="2" type="primary">LOC130708611</name>
</gene>
<accession>A0ABM3TW41</accession>
<proteinExistence type="predicted"/>